<comment type="caution">
    <text evidence="7">Lacks conserved residue(s) required for the propagation of feature annotation.</text>
</comment>
<feature type="domain" description="Uroporphyrinogen decarboxylase (URO-D)" evidence="11">
    <location>
        <begin position="157"/>
        <end position="173"/>
    </location>
</feature>
<dbReference type="InterPro" id="IPR006361">
    <property type="entry name" value="Uroporphyrinogen_deCO2ase_HemE"/>
</dbReference>
<dbReference type="PANTHER" id="PTHR21091:SF169">
    <property type="entry name" value="UROPORPHYRINOGEN DECARBOXYLASE"/>
    <property type="match status" value="1"/>
</dbReference>
<feature type="binding site" evidence="7">
    <location>
        <position position="224"/>
    </location>
    <ligand>
        <name>substrate</name>
    </ligand>
</feature>
<evidence type="ECO:0000256" key="8">
    <source>
        <dbReference type="RuleBase" id="RU000554"/>
    </source>
</evidence>
<dbReference type="PROSITE" id="PS00906">
    <property type="entry name" value="UROD_1"/>
    <property type="match status" value="1"/>
</dbReference>
<dbReference type="InterPro" id="IPR000257">
    <property type="entry name" value="Uroporphyrinogen_deCOase"/>
</dbReference>
<evidence type="ECO:0000256" key="7">
    <source>
        <dbReference type="HAMAP-Rule" id="MF_00218"/>
    </source>
</evidence>
<feature type="domain" description="Uroporphyrinogen decarboxylase (URO-D)" evidence="10">
    <location>
        <begin position="38"/>
        <end position="47"/>
    </location>
</feature>
<comment type="pathway">
    <text evidence="1 7 8">Porphyrin-containing compound metabolism; protoporphyrin-IX biosynthesis; coproporphyrinogen-III from 5-aminolevulinate: step 4/4.</text>
</comment>
<evidence type="ECO:0000256" key="3">
    <source>
        <dbReference type="ARBA" id="ARBA00012288"/>
    </source>
</evidence>
<dbReference type="SUPFAM" id="SSF51726">
    <property type="entry name" value="UROD/MetE-like"/>
    <property type="match status" value="1"/>
</dbReference>
<organism evidence="12 13">
    <name type="scientific">Ktedonobacter robiniae</name>
    <dbReference type="NCBI Taxonomy" id="2778365"/>
    <lineage>
        <taxon>Bacteria</taxon>
        <taxon>Bacillati</taxon>
        <taxon>Chloroflexota</taxon>
        <taxon>Ktedonobacteria</taxon>
        <taxon>Ktedonobacterales</taxon>
        <taxon>Ktedonobacteraceae</taxon>
        <taxon>Ktedonobacter</taxon>
    </lineage>
</organism>
<comment type="catalytic activity">
    <reaction evidence="7 8">
        <text>uroporphyrinogen III + 4 H(+) = coproporphyrinogen III + 4 CO2</text>
        <dbReference type="Rhea" id="RHEA:19865"/>
        <dbReference type="ChEBI" id="CHEBI:15378"/>
        <dbReference type="ChEBI" id="CHEBI:16526"/>
        <dbReference type="ChEBI" id="CHEBI:57308"/>
        <dbReference type="ChEBI" id="CHEBI:57309"/>
        <dbReference type="EC" id="4.1.1.37"/>
    </reaction>
</comment>
<dbReference type="HAMAP" id="MF_00218">
    <property type="entry name" value="URO_D"/>
    <property type="match status" value="1"/>
</dbReference>
<dbReference type="Pfam" id="PF01208">
    <property type="entry name" value="URO-D"/>
    <property type="match status" value="1"/>
</dbReference>
<feature type="binding site" evidence="7">
    <location>
        <position position="338"/>
    </location>
    <ligand>
        <name>substrate</name>
    </ligand>
</feature>
<keyword evidence="5 7" id="KW-0456">Lyase</keyword>
<dbReference type="Gene3D" id="3.20.20.210">
    <property type="match status" value="1"/>
</dbReference>
<keyword evidence="6 7" id="KW-0627">Porphyrin biosynthesis</keyword>
<evidence type="ECO:0000259" key="11">
    <source>
        <dbReference type="PROSITE" id="PS00907"/>
    </source>
</evidence>
<reference evidence="12 13" key="1">
    <citation type="journal article" date="2021" name="Int. J. Syst. Evol. Microbiol.">
        <title>Reticulibacter mediterranei gen. nov., sp. nov., within the new family Reticulibacteraceae fam. nov., and Ktedonospora formicarum gen. nov., sp. nov., Ktedonobacter robiniae sp. nov., Dictyobacter formicarum sp. nov. and Dictyobacter arantiisoli sp. nov., belonging to the class Ktedonobacteria.</title>
        <authorList>
            <person name="Yabe S."/>
            <person name="Zheng Y."/>
            <person name="Wang C.M."/>
            <person name="Sakai Y."/>
            <person name="Abe K."/>
            <person name="Yokota A."/>
            <person name="Donadio S."/>
            <person name="Cavaletti L."/>
            <person name="Monciardini P."/>
        </authorList>
    </citation>
    <scope>NUCLEOTIDE SEQUENCE [LARGE SCALE GENOMIC DNA]</scope>
    <source>
        <strain evidence="12 13">SOSP1-30</strain>
    </source>
</reference>
<evidence type="ECO:0000256" key="6">
    <source>
        <dbReference type="ARBA" id="ARBA00023244"/>
    </source>
</evidence>
<evidence type="ECO:0000259" key="10">
    <source>
        <dbReference type="PROSITE" id="PS00906"/>
    </source>
</evidence>
<feature type="binding site" evidence="7">
    <location>
        <position position="92"/>
    </location>
    <ligand>
        <name>substrate</name>
    </ligand>
</feature>
<dbReference type="NCBIfam" id="TIGR01464">
    <property type="entry name" value="hemE"/>
    <property type="match status" value="1"/>
</dbReference>
<evidence type="ECO:0000256" key="4">
    <source>
        <dbReference type="ARBA" id="ARBA00022793"/>
    </source>
</evidence>
<dbReference type="EMBL" id="BNJG01000001">
    <property type="protein sequence ID" value="GHO53795.1"/>
    <property type="molecule type" value="Genomic_DNA"/>
</dbReference>
<proteinExistence type="inferred from homology"/>
<dbReference type="InterPro" id="IPR038071">
    <property type="entry name" value="UROD/MetE-like_sf"/>
</dbReference>
<comment type="subunit">
    <text evidence="7">Homodimer.</text>
</comment>
<comment type="similarity">
    <text evidence="2 7 9">Belongs to the uroporphyrinogen decarboxylase family.</text>
</comment>
<keyword evidence="4 7" id="KW-0210">Decarboxylase</keyword>
<feature type="site" description="Transition state stabilizer" evidence="7">
    <location>
        <position position="92"/>
    </location>
</feature>
<comment type="subcellular location">
    <subcellularLocation>
        <location evidence="7">Cytoplasm</location>
    </subcellularLocation>
</comment>
<dbReference type="CDD" id="cd00717">
    <property type="entry name" value="URO-D"/>
    <property type="match status" value="1"/>
</dbReference>
<feature type="binding site" evidence="7">
    <location>
        <begin position="43"/>
        <end position="47"/>
    </location>
    <ligand>
        <name>substrate</name>
    </ligand>
</feature>
<keyword evidence="7" id="KW-0963">Cytoplasm</keyword>
<accession>A0ABQ3UM80</accession>
<evidence type="ECO:0000256" key="9">
    <source>
        <dbReference type="RuleBase" id="RU004169"/>
    </source>
</evidence>
<evidence type="ECO:0000256" key="1">
    <source>
        <dbReference type="ARBA" id="ARBA00004804"/>
    </source>
</evidence>
<name>A0ABQ3UM80_9CHLR</name>
<evidence type="ECO:0000256" key="5">
    <source>
        <dbReference type="ARBA" id="ARBA00023239"/>
    </source>
</evidence>
<keyword evidence="13" id="KW-1185">Reference proteome</keyword>
<evidence type="ECO:0000313" key="13">
    <source>
        <dbReference type="Proteomes" id="UP000654345"/>
    </source>
</evidence>
<dbReference type="Proteomes" id="UP000654345">
    <property type="component" value="Unassembled WGS sequence"/>
</dbReference>
<dbReference type="PROSITE" id="PS00907">
    <property type="entry name" value="UROD_2"/>
    <property type="match status" value="1"/>
</dbReference>
<dbReference type="PANTHER" id="PTHR21091">
    <property type="entry name" value="METHYLTETRAHYDROFOLATE:HOMOCYSTEINE METHYLTRANSFERASE RELATED"/>
    <property type="match status" value="1"/>
</dbReference>
<comment type="caution">
    <text evidence="12">The sequence shown here is derived from an EMBL/GenBank/DDBJ whole genome shotgun (WGS) entry which is preliminary data.</text>
</comment>
<gene>
    <name evidence="12" type="primary">hemE_1</name>
    <name evidence="7" type="synonym">hemE</name>
    <name evidence="12" type="ORF">KSB_22700</name>
</gene>
<sequence>MEAMQHYTATSTAKTPPPHTGVARFLDACYHRQPDATPVWFMRQAGRCLAEYRALRQKYDMLTMVKTPELSTEVTLMPVKTFGVDAAIIYSDILTPLEAMGVSFEIRHEVGPLIHHPIRNQQDVENIRIPNGPEIAPYMMQAIQMVRREVEGKQAVIGFAGAPFTMACYLIEGRPSRDYRNAKAMMYSQPELWHALMEKLTTVTQSYLGEQVQAGVDAVQLFDSWVGALSPSVYERYVQPYVRRIFDSVKQTGIPAIHFGTGTSALLESMTAAGGDIIGLDSHVELDEGWERVGFEHGVQGNLDSILLLTEWPVIESAMRDVLKRAANRPGHIFNLGHGVLPPTNPDLLRQLVEAVHAETQR</sequence>
<protein>
    <recommendedName>
        <fullName evidence="3 7">Uroporphyrinogen decarboxylase</fullName>
        <shortName evidence="7">UPD</shortName>
        <shortName evidence="7">URO-D</shortName>
        <ecNumber evidence="3 7">4.1.1.37</ecNumber>
    </recommendedName>
</protein>
<feature type="binding site" evidence="7">
    <location>
        <position position="169"/>
    </location>
    <ligand>
        <name>substrate</name>
    </ligand>
</feature>
<evidence type="ECO:0000313" key="12">
    <source>
        <dbReference type="EMBL" id="GHO53795.1"/>
    </source>
</evidence>
<dbReference type="EC" id="4.1.1.37" evidence="3 7"/>
<comment type="function">
    <text evidence="7">Catalyzes the decarboxylation of four acetate groups of uroporphyrinogen-III to yield coproporphyrinogen-III.</text>
</comment>
<evidence type="ECO:0000256" key="2">
    <source>
        <dbReference type="ARBA" id="ARBA00009935"/>
    </source>
</evidence>